<evidence type="ECO:0000256" key="3">
    <source>
        <dbReference type="ARBA" id="ARBA00022737"/>
    </source>
</evidence>
<dbReference type="AlphaFoldDB" id="A0A9Q1DVF9"/>
<dbReference type="InterPro" id="IPR051105">
    <property type="entry name" value="WWC/KIBRA_Hippo_Reg"/>
</dbReference>
<keyword evidence="3" id="KW-0677">Repeat</keyword>
<dbReference type="GO" id="GO:0060090">
    <property type="term" value="F:molecular adaptor activity"/>
    <property type="evidence" value="ECO:0007669"/>
    <property type="project" value="TreeGrafter"/>
</dbReference>
<sequence length="164" mass="19433">MPWVSSSKRRESSELPLPAGWEEARDYDGRVFYIDHNTRQTSWIDPRDRITKPLTFADCVGDELPLGWEVVYDQQVGVYYIDHINKTTQIENPRTRWRQEQERMLKEYLVVAEEALNAKKEMYLIKQQRLELAQKEFLLFRELSEEDRRSVGSAFSGSTRTLTK</sequence>
<evidence type="ECO:0000256" key="4">
    <source>
        <dbReference type="ARBA" id="ARBA00023015"/>
    </source>
</evidence>
<keyword evidence="9" id="KW-1185">Reference proteome</keyword>
<evidence type="ECO:0000313" key="8">
    <source>
        <dbReference type="EMBL" id="KAJ8282491.1"/>
    </source>
</evidence>
<dbReference type="FunFam" id="2.20.70.10:FF:000001">
    <property type="entry name" value="Membrane-associated guanylate kinase, WW and PDZ domain-containing protein 1"/>
    <property type="match status" value="1"/>
</dbReference>
<organism evidence="8 9">
    <name type="scientific">Conger conger</name>
    <name type="common">Conger eel</name>
    <name type="synonym">Muraena conger</name>
    <dbReference type="NCBI Taxonomy" id="82655"/>
    <lineage>
        <taxon>Eukaryota</taxon>
        <taxon>Metazoa</taxon>
        <taxon>Chordata</taxon>
        <taxon>Craniata</taxon>
        <taxon>Vertebrata</taxon>
        <taxon>Euteleostomi</taxon>
        <taxon>Actinopterygii</taxon>
        <taxon>Neopterygii</taxon>
        <taxon>Teleostei</taxon>
        <taxon>Anguilliformes</taxon>
        <taxon>Congridae</taxon>
        <taxon>Conger</taxon>
    </lineage>
</organism>
<feature type="domain" description="WW" evidence="7">
    <location>
        <begin position="62"/>
        <end position="95"/>
    </location>
</feature>
<evidence type="ECO:0000256" key="6">
    <source>
        <dbReference type="ARBA" id="ARBA00023163"/>
    </source>
</evidence>
<dbReference type="Proteomes" id="UP001152803">
    <property type="component" value="Unassembled WGS sequence"/>
</dbReference>
<dbReference type="InterPro" id="IPR001202">
    <property type="entry name" value="WW_dom"/>
</dbReference>
<accession>A0A9Q1DVF9</accession>
<dbReference type="GO" id="GO:0035330">
    <property type="term" value="P:regulation of hippo signaling"/>
    <property type="evidence" value="ECO:0007669"/>
    <property type="project" value="TreeGrafter"/>
</dbReference>
<reference evidence="8" key="1">
    <citation type="journal article" date="2023" name="Science">
        <title>Genome structures resolve the early diversification of teleost fishes.</title>
        <authorList>
            <person name="Parey E."/>
            <person name="Louis A."/>
            <person name="Montfort J."/>
            <person name="Bouchez O."/>
            <person name="Roques C."/>
            <person name="Iampietro C."/>
            <person name="Lluch J."/>
            <person name="Castinel A."/>
            <person name="Donnadieu C."/>
            <person name="Desvignes T."/>
            <person name="Floi Bucao C."/>
            <person name="Jouanno E."/>
            <person name="Wen M."/>
            <person name="Mejri S."/>
            <person name="Dirks R."/>
            <person name="Jansen H."/>
            <person name="Henkel C."/>
            <person name="Chen W.J."/>
            <person name="Zahm M."/>
            <person name="Cabau C."/>
            <person name="Klopp C."/>
            <person name="Thompson A.W."/>
            <person name="Robinson-Rechavi M."/>
            <person name="Braasch I."/>
            <person name="Lecointre G."/>
            <person name="Bobe J."/>
            <person name="Postlethwait J.H."/>
            <person name="Berthelot C."/>
            <person name="Roest Crollius H."/>
            <person name="Guiguen Y."/>
        </authorList>
    </citation>
    <scope>NUCLEOTIDE SEQUENCE</scope>
    <source>
        <strain evidence="8">Concon-B</strain>
    </source>
</reference>
<dbReference type="CDD" id="cd00201">
    <property type="entry name" value="WW"/>
    <property type="match status" value="2"/>
</dbReference>
<keyword evidence="6" id="KW-0804">Transcription</keyword>
<evidence type="ECO:0000256" key="1">
    <source>
        <dbReference type="ARBA" id="ARBA00004496"/>
    </source>
</evidence>
<dbReference type="FunFam" id="2.20.70.10:FF:000041">
    <property type="entry name" value="WW and C2 domain containing 1"/>
    <property type="match status" value="1"/>
</dbReference>
<dbReference type="PANTHER" id="PTHR14791:SF25">
    <property type="entry name" value="PROTEIN WWC3"/>
    <property type="match status" value="1"/>
</dbReference>
<evidence type="ECO:0000256" key="2">
    <source>
        <dbReference type="ARBA" id="ARBA00022490"/>
    </source>
</evidence>
<proteinExistence type="predicted"/>
<name>A0A9Q1DVF9_CONCO</name>
<dbReference type="PROSITE" id="PS50020">
    <property type="entry name" value="WW_DOMAIN_2"/>
    <property type="match status" value="2"/>
</dbReference>
<dbReference type="Gene3D" id="2.20.70.10">
    <property type="match status" value="2"/>
</dbReference>
<dbReference type="SMART" id="SM00456">
    <property type="entry name" value="WW"/>
    <property type="match status" value="2"/>
</dbReference>
<feature type="domain" description="WW" evidence="7">
    <location>
        <begin position="15"/>
        <end position="48"/>
    </location>
</feature>
<comment type="caution">
    <text evidence="8">The sequence shown here is derived from an EMBL/GenBank/DDBJ whole genome shotgun (WGS) entry which is preliminary data.</text>
</comment>
<evidence type="ECO:0000259" key="7">
    <source>
        <dbReference type="PROSITE" id="PS50020"/>
    </source>
</evidence>
<gene>
    <name evidence="8" type="ORF">COCON_G00050100</name>
</gene>
<dbReference type="GO" id="GO:0046621">
    <property type="term" value="P:negative regulation of organ growth"/>
    <property type="evidence" value="ECO:0007669"/>
    <property type="project" value="TreeGrafter"/>
</dbReference>
<evidence type="ECO:0000256" key="5">
    <source>
        <dbReference type="ARBA" id="ARBA00023054"/>
    </source>
</evidence>
<dbReference type="InterPro" id="IPR036020">
    <property type="entry name" value="WW_dom_sf"/>
</dbReference>
<comment type="subcellular location">
    <subcellularLocation>
        <location evidence="1">Cytoplasm</location>
    </subcellularLocation>
</comment>
<dbReference type="GO" id="GO:0005737">
    <property type="term" value="C:cytoplasm"/>
    <property type="evidence" value="ECO:0007669"/>
    <property type="project" value="UniProtKB-SubCell"/>
</dbReference>
<dbReference type="GO" id="GO:0006355">
    <property type="term" value="P:regulation of DNA-templated transcription"/>
    <property type="evidence" value="ECO:0007669"/>
    <property type="project" value="TreeGrafter"/>
</dbReference>
<dbReference type="OrthoDB" id="2020426at2759"/>
<dbReference type="GO" id="GO:0019900">
    <property type="term" value="F:kinase binding"/>
    <property type="evidence" value="ECO:0007669"/>
    <property type="project" value="TreeGrafter"/>
</dbReference>
<dbReference type="PROSITE" id="PS01159">
    <property type="entry name" value="WW_DOMAIN_1"/>
    <property type="match status" value="1"/>
</dbReference>
<dbReference type="PANTHER" id="PTHR14791">
    <property type="entry name" value="BOMB/KIRA PROTEINS"/>
    <property type="match status" value="1"/>
</dbReference>
<dbReference type="GO" id="GO:0016477">
    <property type="term" value="P:cell migration"/>
    <property type="evidence" value="ECO:0007669"/>
    <property type="project" value="TreeGrafter"/>
</dbReference>
<protein>
    <recommendedName>
        <fullName evidence="7">WW domain-containing protein</fullName>
    </recommendedName>
</protein>
<keyword evidence="4" id="KW-0805">Transcription regulation</keyword>
<dbReference type="EMBL" id="JAFJMO010000003">
    <property type="protein sequence ID" value="KAJ8282491.1"/>
    <property type="molecule type" value="Genomic_DNA"/>
</dbReference>
<evidence type="ECO:0000313" key="9">
    <source>
        <dbReference type="Proteomes" id="UP001152803"/>
    </source>
</evidence>
<keyword evidence="5" id="KW-0175">Coiled coil</keyword>
<keyword evidence="2" id="KW-0963">Cytoplasm</keyword>
<dbReference type="Pfam" id="PF00397">
    <property type="entry name" value="WW"/>
    <property type="match status" value="2"/>
</dbReference>
<dbReference type="SUPFAM" id="SSF51045">
    <property type="entry name" value="WW domain"/>
    <property type="match status" value="2"/>
</dbReference>